<dbReference type="Proteomes" id="UP001293791">
    <property type="component" value="Unassembled WGS sequence"/>
</dbReference>
<protein>
    <submittedName>
        <fullName evidence="2">Uncharacterized protein</fullName>
    </submittedName>
</protein>
<comment type="caution">
    <text evidence="2">The sequence shown here is derived from an EMBL/GenBank/DDBJ whole genome shotgun (WGS) entry which is preliminary data.</text>
</comment>
<evidence type="ECO:0000313" key="3">
    <source>
        <dbReference type="Proteomes" id="UP001293791"/>
    </source>
</evidence>
<proteinExistence type="predicted"/>
<organism evidence="2 3">
    <name type="scientific">Candidatus Cyrtobacter comes</name>
    <dbReference type="NCBI Taxonomy" id="675776"/>
    <lineage>
        <taxon>Bacteria</taxon>
        <taxon>Pseudomonadati</taxon>
        <taxon>Pseudomonadota</taxon>
        <taxon>Alphaproteobacteria</taxon>
        <taxon>Rickettsiales</taxon>
        <taxon>Candidatus Midichloriaceae</taxon>
        <taxon>Candidatus Cyrtobacter</taxon>
    </lineage>
</organism>
<accession>A0ABU5L9R5</accession>
<evidence type="ECO:0000256" key="1">
    <source>
        <dbReference type="SAM" id="MobiDB-lite"/>
    </source>
</evidence>
<feature type="region of interest" description="Disordered" evidence="1">
    <location>
        <begin position="700"/>
        <end position="768"/>
    </location>
</feature>
<name>A0ABU5L9R5_9RICK</name>
<evidence type="ECO:0000313" key="2">
    <source>
        <dbReference type="EMBL" id="MDZ5762625.1"/>
    </source>
</evidence>
<dbReference type="EMBL" id="JARGYT010000076">
    <property type="protein sequence ID" value="MDZ5762625.1"/>
    <property type="molecule type" value="Genomic_DNA"/>
</dbReference>
<feature type="compositionally biased region" description="Low complexity" evidence="1">
    <location>
        <begin position="751"/>
        <end position="768"/>
    </location>
</feature>
<dbReference type="RefSeq" id="WP_322498080.1">
    <property type="nucleotide sequence ID" value="NZ_JARGYT010000076.1"/>
</dbReference>
<reference evidence="2 3" key="1">
    <citation type="submission" date="2023-02" db="EMBL/GenBank/DDBJ databases">
        <title>Host association and intracellularity evolved multiple times independently in the Rickettsiales.</title>
        <authorList>
            <person name="Castelli M."/>
            <person name="Nardi T."/>
            <person name="Gammuto L."/>
            <person name="Bellinzona G."/>
            <person name="Sabaneyeva E."/>
            <person name="Potekhin A."/>
            <person name="Serra V."/>
            <person name="Petroni G."/>
            <person name="Sassera D."/>
        </authorList>
    </citation>
    <scope>NUCLEOTIDE SEQUENCE [LARGE SCALE GENOMIC DNA]</scope>
    <source>
        <strain evidence="2 3">BOD18</strain>
    </source>
</reference>
<sequence>MQDGNRPQPIRRGFFGAVRGFISRIYNTMRGRPETGVEMTDQPAEQPAVPDNFIQRIGRVFGMFRNFIRDRVIAPVLNRFRGTEPGAPKPLEDRGAGRADAKKNEVTIRGKAISDPNGMDKARIQKYEELLKRCTERIEVKDRERALNEAVKFINEANAHGLPYIAIQFLQNADYNTPTNISDVRLQLLGDEMLELLSKAPKYQEFFLGSLEERAEFQPTELAKNLRTFFSRLDNGGRELVIEFFNDIAEKAAQKAAFPTIRFEDMPKVINGNKSTYNFEFIQLLVRLKSAEQNKANETYKILMPYFLCIQGLTIDQDNLEAAATILNIIGLDSTGKPQTFTYKELVELKKRFFVNAEGYGTKVTIAGDFPSLAKLINENEKFKEFLIGAEDRVGLIEKILKLRDEEMVNFPELTQIYSKFSSTKLANIKDLNIFLSKDNFEKIKIISENDELRALCKSMMYNEYHNGSEITGLLRLTAYDLKALSEAFKKESKDMQSEIIEFMSSKSGDNPYLYRLFIKVQQLKGDSTKLEEDGKKRLEFYKFIIKHNSAQVANYLIGLDTNAFTNVFNNINTYRGNTYDDSNKILLVVQLIVAAEDSKGIHGALAALINKGMSIDSFGDKRQYVNSKFIQYLTKKIREGGGVDKLKNMLLNPPFDFEKLDKAHAYKDKPSGVPEAFWQLYMAKDPEAVLERLLKEVAKEPEQTPKASEQEVAEAAAPIKEEEPGGRSKEGAEAQGAQKSMDHQEVQDTQQSRVQRSRSGSVVKQKS</sequence>
<keyword evidence="3" id="KW-1185">Reference proteome</keyword>
<feature type="region of interest" description="Disordered" evidence="1">
    <location>
        <begin position="82"/>
        <end position="102"/>
    </location>
</feature>
<feature type="compositionally biased region" description="Basic and acidic residues" evidence="1">
    <location>
        <begin position="720"/>
        <end position="733"/>
    </location>
</feature>
<gene>
    <name evidence="2" type="ORF">Cyrtocomes_01016</name>
</gene>
<feature type="compositionally biased region" description="Basic and acidic residues" evidence="1">
    <location>
        <begin position="90"/>
        <end position="102"/>
    </location>
</feature>